<organism evidence="3 4">
    <name type="scientific">Brachybacterium nesterenkovii</name>
    <dbReference type="NCBI Taxonomy" id="47847"/>
    <lineage>
        <taxon>Bacteria</taxon>
        <taxon>Bacillati</taxon>
        <taxon>Actinomycetota</taxon>
        <taxon>Actinomycetes</taxon>
        <taxon>Micrococcales</taxon>
        <taxon>Dermabacteraceae</taxon>
        <taxon>Brachybacterium</taxon>
    </lineage>
</organism>
<dbReference type="EMBL" id="FWFG01000035">
    <property type="protein sequence ID" value="SLM89623.1"/>
    <property type="molecule type" value="Genomic_DNA"/>
</dbReference>
<evidence type="ECO:0000313" key="4">
    <source>
        <dbReference type="Proteomes" id="UP000195981"/>
    </source>
</evidence>
<reference evidence="3 4" key="1">
    <citation type="submission" date="2017-02" db="EMBL/GenBank/DDBJ databases">
        <authorList>
            <person name="Peterson S.W."/>
        </authorList>
    </citation>
    <scope>NUCLEOTIDE SEQUENCE [LARGE SCALE GENOMIC DNA]</scope>
    <source>
        <strain evidence="3 4">CIP104813</strain>
    </source>
</reference>
<feature type="region of interest" description="Disordered" evidence="1">
    <location>
        <begin position="94"/>
        <end position="164"/>
    </location>
</feature>
<protein>
    <submittedName>
        <fullName evidence="3">Uncharacterized protein</fullName>
    </submittedName>
</protein>
<feature type="compositionally biased region" description="Low complexity" evidence="1">
    <location>
        <begin position="38"/>
        <end position="47"/>
    </location>
</feature>
<accession>A0A1X6WVY0</accession>
<keyword evidence="2" id="KW-1133">Transmembrane helix</keyword>
<evidence type="ECO:0000313" key="3">
    <source>
        <dbReference type="EMBL" id="SLM89623.1"/>
    </source>
</evidence>
<dbReference type="Proteomes" id="UP000195981">
    <property type="component" value="Unassembled WGS sequence"/>
</dbReference>
<dbReference type="AlphaFoldDB" id="A0A1X6WVY0"/>
<sequence length="265" mass="26710">MTNPYGSSAPEPPSAPGFGQPASSGSPVPPPAPGGPGAPSAGSSAPQYGGGTGMPPAEPPKKRWPLFVGIGCGCLALLAIGALVLALGLGALGGPGEEDPTTTDTTTTADQTTTDPATTDPATTDPATTDPATTDPATTDPATTDPATTPAATGPVSQEEADASKQRAYDFIMAVDSGDYETACGMMLNPLTQEPMTDPTMISGCAEGMRGEQQQTGQLAGLTVDMLEARPNDDGTVTISVAGTDFPYNMRKASDGQWYFDVPID</sequence>
<gene>
    <name evidence="3" type="ORF">FM110_03905</name>
</gene>
<feature type="compositionally biased region" description="Pro residues" evidence="1">
    <location>
        <begin position="27"/>
        <end position="36"/>
    </location>
</feature>
<dbReference type="RefSeq" id="WP_087102842.1">
    <property type="nucleotide sequence ID" value="NZ_FWFG01000035.1"/>
</dbReference>
<keyword evidence="2" id="KW-0472">Membrane</keyword>
<feature type="transmembrane region" description="Helical" evidence="2">
    <location>
        <begin position="64"/>
        <end position="92"/>
    </location>
</feature>
<proteinExistence type="predicted"/>
<evidence type="ECO:0000256" key="1">
    <source>
        <dbReference type="SAM" id="MobiDB-lite"/>
    </source>
</evidence>
<name>A0A1X6WVY0_9MICO</name>
<keyword evidence="4" id="KW-1185">Reference proteome</keyword>
<feature type="region of interest" description="Disordered" evidence="1">
    <location>
        <begin position="1"/>
        <end position="57"/>
    </location>
</feature>
<feature type="compositionally biased region" description="Low complexity" evidence="1">
    <location>
        <begin position="16"/>
        <end position="26"/>
    </location>
</feature>
<evidence type="ECO:0000256" key="2">
    <source>
        <dbReference type="SAM" id="Phobius"/>
    </source>
</evidence>
<keyword evidence="2" id="KW-0812">Transmembrane</keyword>
<feature type="compositionally biased region" description="Low complexity" evidence="1">
    <location>
        <begin position="102"/>
        <end position="153"/>
    </location>
</feature>